<feature type="compositionally biased region" description="Polar residues" evidence="5">
    <location>
        <begin position="305"/>
        <end position="319"/>
    </location>
</feature>
<dbReference type="EMBL" id="KQ086008">
    <property type="protein sequence ID" value="KLO11129.1"/>
    <property type="molecule type" value="Genomic_DNA"/>
</dbReference>
<keyword evidence="2 4" id="KW-0863">Zinc-finger</keyword>
<proteinExistence type="predicted"/>
<dbReference type="GO" id="GO:0008270">
    <property type="term" value="F:zinc ion binding"/>
    <property type="evidence" value="ECO:0007669"/>
    <property type="project" value="UniProtKB-KW"/>
</dbReference>
<organism evidence="7 8">
    <name type="scientific">Schizopora paradoxa</name>
    <dbReference type="NCBI Taxonomy" id="27342"/>
    <lineage>
        <taxon>Eukaryota</taxon>
        <taxon>Fungi</taxon>
        <taxon>Dikarya</taxon>
        <taxon>Basidiomycota</taxon>
        <taxon>Agaricomycotina</taxon>
        <taxon>Agaricomycetes</taxon>
        <taxon>Hymenochaetales</taxon>
        <taxon>Schizoporaceae</taxon>
        <taxon>Schizopora</taxon>
    </lineage>
</organism>
<evidence type="ECO:0000256" key="1">
    <source>
        <dbReference type="ARBA" id="ARBA00022723"/>
    </source>
</evidence>
<name>A0A0H2RH00_9AGAM</name>
<gene>
    <name evidence="7" type="ORF">SCHPADRAFT_486755</name>
</gene>
<keyword evidence="8" id="KW-1185">Reference proteome</keyword>
<evidence type="ECO:0000256" key="5">
    <source>
        <dbReference type="SAM" id="MobiDB-lite"/>
    </source>
</evidence>
<dbReference type="Gene3D" id="6.10.140.2220">
    <property type="match status" value="1"/>
</dbReference>
<dbReference type="PROSITE" id="PS01360">
    <property type="entry name" value="ZF_MYND_1"/>
    <property type="match status" value="1"/>
</dbReference>
<evidence type="ECO:0000256" key="2">
    <source>
        <dbReference type="ARBA" id="ARBA00022771"/>
    </source>
</evidence>
<keyword evidence="1" id="KW-0479">Metal-binding</keyword>
<accession>A0A0H2RH00</accession>
<dbReference type="STRING" id="27342.A0A0H2RH00"/>
<dbReference type="PROSITE" id="PS50865">
    <property type="entry name" value="ZF_MYND_2"/>
    <property type="match status" value="1"/>
</dbReference>
<dbReference type="OrthoDB" id="265717at2759"/>
<evidence type="ECO:0000313" key="8">
    <source>
        <dbReference type="Proteomes" id="UP000053477"/>
    </source>
</evidence>
<dbReference type="InterPro" id="IPR002893">
    <property type="entry name" value="Znf_MYND"/>
</dbReference>
<evidence type="ECO:0000313" key="7">
    <source>
        <dbReference type="EMBL" id="KLO11129.1"/>
    </source>
</evidence>
<protein>
    <recommendedName>
        <fullName evidence="6">MYND-type domain-containing protein</fullName>
    </recommendedName>
</protein>
<feature type="region of interest" description="Disordered" evidence="5">
    <location>
        <begin position="305"/>
        <end position="326"/>
    </location>
</feature>
<sequence length="419" mass="47054">MQLGLHAMRQVQLVLLDAELDAPTISKASGESITSCCFGLMACCGEVPGALHWMSVLLDHDLLRCVARLAHYPYVTDSVKKILTDLFESCIPPLLVHREFVITTVRAVRAAMQDGSSTKHFESSFLKDTWRTFVRLILERTIYNAIYERSSVEIIFEEKRCQMCKLIEENCENGLRKCAACAVAVYCSRECQKAGWKSGHRRECESLKGTAESAGEALKYGENHFLHRLARIDVRRHASGIKNAIQKDKLLKDAPRKDIVIFISYATYPPTIKVLHFSAATKELGEASRLREQLKEDQMLMHINSNRGGPLTSQQTGVESTDLLDGPKKYGGGDPVRVTFAEDEMSTISAWGRISCQSEGGEELEFELDEIDVCLLDAYRSHRPAADEEDSSKAQTIIDYLEKRIIGDELVPEVDYLKL</sequence>
<dbReference type="SUPFAM" id="SSF144232">
    <property type="entry name" value="HIT/MYND zinc finger-like"/>
    <property type="match status" value="1"/>
</dbReference>
<evidence type="ECO:0000259" key="6">
    <source>
        <dbReference type="PROSITE" id="PS50865"/>
    </source>
</evidence>
<keyword evidence="3" id="KW-0862">Zinc</keyword>
<dbReference type="InParanoid" id="A0A0H2RH00"/>
<evidence type="ECO:0000256" key="4">
    <source>
        <dbReference type="PROSITE-ProRule" id="PRU00134"/>
    </source>
</evidence>
<feature type="domain" description="MYND-type" evidence="6">
    <location>
        <begin position="161"/>
        <end position="204"/>
    </location>
</feature>
<evidence type="ECO:0000256" key="3">
    <source>
        <dbReference type="ARBA" id="ARBA00022833"/>
    </source>
</evidence>
<dbReference type="Proteomes" id="UP000053477">
    <property type="component" value="Unassembled WGS sequence"/>
</dbReference>
<reference evidence="7 8" key="1">
    <citation type="submission" date="2015-04" db="EMBL/GenBank/DDBJ databases">
        <title>Complete genome sequence of Schizopora paradoxa KUC8140, a cosmopolitan wood degrader in East Asia.</title>
        <authorList>
            <consortium name="DOE Joint Genome Institute"/>
            <person name="Min B."/>
            <person name="Park H."/>
            <person name="Jang Y."/>
            <person name="Kim J.-J."/>
            <person name="Kim K.H."/>
            <person name="Pangilinan J."/>
            <person name="Lipzen A."/>
            <person name="Riley R."/>
            <person name="Grigoriev I.V."/>
            <person name="Spatafora J.W."/>
            <person name="Choi I.-G."/>
        </authorList>
    </citation>
    <scope>NUCLEOTIDE SEQUENCE [LARGE SCALE GENOMIC DNA]</scope>
    <source>
        <strain evidence="7 8">KUC8140</strain>
    </source>
</reference>
<dbReference type="Pfam" id="PF01753">
    <property type="entry name" value="zf-MYND"/>
    <property type="match status" value="1"/>
</dbReference>
<dbReference type="AlphaFoldDB" id="A0A0H2RH00"/>